<organism evidence="2 3">
    <name type="scientific">Aequorivita vladivostokensis</name>
    <dbReference type="NCBI Taxonomy" id="171194"/>
    <lineage>
        <taxon>Bacteria</taxon>
        <taxon>Pseudomonadati</taxon>
        <taxon>Bacteroidota</taxon>
        <taxon>Flavobacteriia</taxon>
        <taxon>Flavobacteriales</taxon>
        <taxon>Flavobacteriaceae</taxon>
        <taxon>Aequorivita</taxon>
    </lineage>
</organism>
<dbReference type="InterPro" id="IPR009061">
    <property type="entry name" value="DNA-bd_dom_put_sf"/>
</dbReference>
<dbReference type="Proteomes" id="UP000033497">
    <property type="component" value="Unassembled WGS sequence"/>
</dbReference>
<evidence type="ECO:0000313" key="3">
    <source>
        <dbReference type="Proteomes" id="UP000033497"/>
    </source>
</evidence>
<dbReference type="InterPro" id="IPR010093">
    <property type="entry name" value="SinI_DNA-bd"/>
</dbReference>
<comment type="caution">
    <text evidence="2">The sequence shown here is derived from an EMBL/GenBank/DDBJ whole genome shotgun (WGS) entry which is preliminary data.</text>
</comment>
<reference evidence="2 3" key="1">
    <citation type="submission" date="2014-10" db="EMBL/GenBank/DDBJ databases">
        <title>Genome sequencing of Vitellibacter vladivostokensis KMM 3516.</title>
        <authorList>
            <person name="Thevarajoo S."/>
            <person name="Selvaratnam C."/>
            <person name="Goh K.M."/>
            <person name="Chong C.S."/>
        </authorList>
    </citation>
    <scope>NUCLEOTIDE SEQUENCE [LARGE SCALE GENOMIC DNA]</scope>
    <source>
        <strain evidence="2 3">KMM 3516</strain>
    </source>
</reference>
<evidence type="ECO:0000259" key="1">
    <source>
        <dbReference type="Pfam" id="PF12728"/>
    </source>
</evidence>
<sequence length="97" mass="11448">MEFIQNELNEIKELLLKLNTQQKEFFTIEEASEYLSISKSALYKKTKAKEIAFYQPGGKKIYFKREDIDNWILKGQVESTDSTSLEIEEYLTRNLKS</sequence>
<name>A0ABR5DIY6_9FLAO</name>
<dbReference type="InterPro" id="IPR041657">
    <property type="entry name" value="HTH_17"/>
</dbReference>
<accession>A0ABR5DIY6</accession>
<dbReference type="NCBIfam" id="TIGR01764">
    <property type="entry name" value="excise"/>
    <property type="match status" value="1"/>
</dbReference>
<feature type="domain" description="Helix-turn-helix" evidence="1">
    <location>
        <begin position="25"/>
        <end position="74"/>
    </location>
</feature>
<dbReference type="Pfam" id="PF12728">
    <property type="entry name" value="HTH_17"/>
    <property type="match status" value="1"/>
</dbReference>
<gene>
    <name evidence="2" type="ORF">MB09_08705</name>
</gene>
<keyword evidence="3" id="KW-1185">Reference proteome</keyword>
<evidence type="ECO:0000313" key="2">
    <source>
        <dbReference type="EMBL" id="KJJ38747.1"/>
    </source>
</evidence>
<dbReference type="SUPFAM" id="SSF46955">
    <property type="entry name" value="Putative DNA-binding domain"/>
    <property type="match status" value="1"/>
</dbReference>
<dbReference type="RefSeq" id="WP_045080495.1">
    <property type="nucleotide sequence ID" value="NZ_JSVU01000004.1"/>
</dbReference>
<dbReference type="Gene3D" id="3.90.105.50">
    <property type="match status" value="1"/>
</dbReference>
<dbReference type="EMBL" id="JSVU01000004">
    <property type="protein sequence ID" value="KJJ38747.1"/>
    <property type="molecule type" value="Genomic_DNA"/>
</dbReference>
<protein>
    <submittedName>
        <fullName evidence="2">Excisionase</fullName>
    </submittedName>
</protein>
<dbReference type="InterPro" id="IPR038148">
    <property type="entry name" value="Tn1545/Tn916_Xis"/>
</dbReference>
<proteinExistence type="predicted"/>